<name>A0A915C965_PARUN</name>
<evidence type="ECO:0000313" key="3">
    <source>
        <dbReference type="WBParaSite" id="PgR107_g006_t05"/>
    </source>
</evidence>
<evidence type="ECO:0000313" key="2">
    <source>
        <dbReference type="Proteomes" id="UP000887569"/>
    </source>
</evidence>
<sequence length="58" mass="6645">GHMDEERYLYAPLGLMFITTSENHEQVSFTYPFSYDQSSTRSDAEHPLSLERGTCAPM</sequence>
<keyword evidence="2" id="KW-1185">Reference proteome</keyword>
<protein>
    <submittedName>
        <fullName evidence="3">GATOR complex protein NPRL3</fullName>
    </submittedName>
</protein>
<dbReference type="AlphaFoldDB" id="A0A915C965"/>
<reference evidence="3" key="1">
    <citation type="submission" date="2022-11" db="UniProtKB">
        <authorList>
            <consortium name="WormBaseParasite"/>
        </authorList>
    </citation>
    <scope>IDENTIFICATION</scope>
</reference>
<dbReference type="Proteomes" id="UP000887569">
    <property type="component" value="Unplaced"/>
</dbReference>
<organism evidence="2 3">
    <name type="scientific">Parascaris univalens</name>
    <name type="common">Nematode worm</name>
    <dbReference type="NCBI Taxonomy" id="6257"/>
    <lineage>
        <taxon>Eukaryota</taxon>
        <taxon>Metazoa</taxon>
        <taxon>Ecdysozoa</taxon>
        <taxon>Nematoda</taxon>
        <taxon>Chromadorea</taxon>
        <taxon>Rhabditida</taxon>
        <taxon>Spirurina</taxon>
        <taxon>Ascaridomorpha</taxon>
        <taxon>Ascaridoidea</taxon>
        <taxon>Ascarididae</taxon>
        <taxon>Parascaris</taxon>
    </lineage>
</organism>
<proteinExistence type="predicted"/>
<feature type="region of interest" description="Disordered" evidence="1">
    <location>
        <begin position="36"/>
        <end position="58"/>
    </location>
</feature>
<evidence type="ECO:0000256" key="1">
    <source>
        <dbReference type="SAM" id="MobiDB-lite"/>
    </source>
</evidence>
<accession>A0A915C965</accession>
<dbReference type="WBParaSite" id="PgR107_g006_t05">
    <property type="protein sequence ID" value="PgR107_g006_t05"/>
    <property type="gene ID" value="PgR107_g006"/>
</dbReference>